<dbReference type="Gene3D" id="2.170.150.40">
    <property type="entry name" value="Domain of unknown function (DUF427)"/>
    <property type="match status" value="1"/>
</dbReference>
<dbReference type="PANTHER" id="PTHR34310:SF5">
    <property type="entry name" value="DUF427 DOMAIN PROTEIN (AFU_ORTHOLOGUE AFUA_3G02220)"/>
    <property type="match status" value="1"/>
</dbReference>
<dbReference type="Proteomes" id="UP001501585">
    <property type="component" value="Unassembled WGS sequence"/>
</dbReference>
<keyword evidence="3" id="KW-1185">Reference proteome</keyword>
<dbReference type="InterPro" id="IPR038694">
    <property type="entry name" value="DUF427_sf"/>
</dbReference>
<name>A0ABN2TEX2_9ACTN</name>
<dbReference type="EMBL" id="BAAAPC010000017">
    <property type="protein sequence ID" value="GAA2007289.1"/>
    <property type="molecule type" value="Genomic_DNA"/>
</dbReference>
<gene>
    <name evidence="2" type="ORF">GCM10009799_38570</name>
</gene>
<evidence type="ECO:0000313" key="2">
    <source>
        <dbReference type="EMBL" id="GAA2007289.1"/>
    </source>
</evidence>
<dbReference type="InterPro" id="IPR007361">
    <property type="entry name" value="DUF427"/>
</dbReference>
<dbReference type="Pfam" id="PF04248">
    <property type="entry name" value="NTP_transf_9"/>
    <property type="match status" value="1"/>
</dbReference>
<proteinExistence type="predicted"/>
<accession>A0ABN2TEX2</accession>
<evidence type="ECO:0000313" key="3">
    <source>
        <dbReference type="Proteomes" id="UP001501585"/>
    </source>
</evidence>
<sequence length="127" mass="14141">MIRAVWNGVVLAEAERTVSVEGNHYFPPDALRREHFSDASTRTLCPWKGVARYYDVTVDGQTYNDAAWYYPNPSPLARKIRGYVAFWPGVGIERVETPADVAASTDDGAATNTPKRGWWRSLLGGHA</sequence>
<protein>
    <recommendedName>
        <fullName evidence="1">DUF427 domain-containing protein</fullName>
    </recommendedName>
</protein>
<comment type="caution">
    <text evidence="2">The sequence shown here is derived from an EMBL/GenBank/DDBJ whole genome shotgun (WGS) entry which is preliminary data.</text>
</comment>
<evidence type="ECO:0000259" key="1">
    <source>
        <dbReference type="Pfam" id="PF04248"/>
    </source>
</evidence>
<dbReference type="PANTHER" id="PTHR34310">
    <property type="entry name" value="DUF427 DOMAIN PROTEIN (AFU_ORTHOLOGUE AFUA_3G02220)"/>
    <property type="match status" value="1"/>
</dbReference>
<reference evidence="2 3" key="1">
    <citation type="journal article" date="2019" name="Int. J. Syst. Evol. Microbiol.">
        <title>The Global Catalogue of Microorganisms (GCM) 10K type strain sequencing project: providing services to taxonomists for standard genome sequencing and annotation.</title>
        <authorList>
            <consortium name="The Broad Institute Genomics Platform"/>
            <consortium name="The Broad Institute Genome Sequencing Center for Infectious Disease"/>
            <person name="Wu L."/>
            <person name="Ma J."/>
        </authorList>
    </citation>
    <scope>NUCLEOTIDE SEQUENCE [LARGE SCALE GENOMIC DNA]</scope>
    <source>
        <strain evidence="2 3">JCM 15313</strain>
    </source>
</reference>
<feature type="domain" description="DUF427" evidence="1">
    <location>
        <begin position="2"/>
        <end position="88"/>
    </location>
</feature>
<dbReference type="RefSeq" id="WP_344105918.1">
    <property type="nucleotide sequence ID" value="NZ_BAAAPC010000017.1"/>
</dbReference>
<organism evidence="2 3">
    <name type="scientific">Nocardiopsis rhodophaea</name>
    <dbReference type="NCBI Taxonomy" id="280238"/>
    <lineage>
        <taxon>Bacteria</taxon>
        <taxon>Bacillati</taxon>
        <taxon>Actinomycetota</taxon>
        <taxon>Actinomycetes</taxon>
        <taxon>Streptosporangiales</taxon>
        <taxon>Nocardiopsidaceae</taxon>
        <taxon>Nocardiopsis</taxon>
    </lineage>
</organism>